<dbReference type="EMBL" id="LT634361">
    <property type="protein sequence ID" value="SFZ82418.1"/>
    <property type="molecule type" value="Genomic_DNA"/>
</dbReference>
<dbReference type="GO" id="GO:0006654">
    <property type="term" value="P:phosphatidic acid biosynthetic process"/>
    <property type="evidence" value="ECO:0007669"/>
    <property type="project" value="TreeGrafter"/>
</dbReference>
<dbReference type="InterPro" id="IPR002123">
    <property type="entry name" value="Plipid/glycerol_acylTrfase"/>
</dbReference>
<dbReference type="PANTHER" id="PTHR10434:SF9">
    <property type="entry name" value="PHOSPHOLIPID_GLYCEROL ACYLTRANSFERASE DOMAIN-CONTAINING PROTEIN"/>
    <property type="match status" value="1"/>
</dbReference>
<dbReference type="SMART" id="SM00563">
    <property type="entry name" value="PlsC"/>
    <property type="match status" value="1"/>
</dbReference>
<dbReference type="AlphaFoldDB" id="A0A2H1E9E4"/>
<keyword evidence="3 5" id="KW-0012">Acyltransferase</keyword>
<evidence type="ECO:0000313" key="5">
    <source>
        <dbReference type="EMBL" id="SFZ82418.1"/>
    </source>
</evidence>
<dbReference type="STRING" id="1349785.GCA_000509405_01865"/>
<dbReference type="Pfam" id="PF01553">
    <property type="entry name" value="Acyltransferase"/>
    <property type="match status" value="1"/>
</dbReference>
<dbReference type="GO" id="GO:0003841">
    <property type="term" value="F:1-acylglycerol-3-phosphate O-acyltransferase activity"/>
    <property type="evidence" value="ECO:0007669"/>
    <property type="project" value="TreeGrafter"/>
</dbReference>
<dbReference type="OrthoDB" id="9796839at2"/>
<gene>
    <name evidence="5" type="ORF">MARIT_1578</name>
</gene>
<dbReference type="GeneID" id="47723096"/>
<dbReference type="RefSeq" id="WP_024740760.1">
    <property type="nucleotide sequence ID" value="NZ_BAUG01000012.1"/>
</dbReference>
<evidence type="ECO:0000256" key="2">
    <source>
        <dbReference type="ARBA" id="ARBA00022679"/>
    </source>
</evidence>
<comment type="pathway">
    <text evidence="1">Lipid metabolism.</text>
</comment>
<dbReference type="KEGG" id="tmar:MARIT_1578"/>
<evidence type="ECO:0000256" key="1">
    <source>
        <dbReference type="ARBA" id="ARBA00005189"/>
    </source>
</evidence>
<name>A0A2H1E9E4_9FLAO</name>
<accession>A0A2H1E9E4</accession>
<evidence type="ECO:0000313" key="6">
    <source>
        <dbReference type="Proteomes" id="UP000231564"/>
    </source>
</evidence>
<protein>
    <submittedName>
        <fullName evidence="5">Acyltransferase</fullName>
    </submittedName>
</protein>
<reference evidence="5 6" key="1">
    <citation type="submission" date="2016-11" db="EMBL/GenBank/DDBJ databases">
        <authorList>
            <person name="Jaros S."/>
            <person name="Januszkiewicz K."/>
            <person name="Wedrychowicz H."/>
        </authorList>
    </citation>
    <scope>NUCLEOTIDE SEQUENCE [LARGE SCALE GENOMIC DNA]</scope>
    <source>
        <strain evidence="5">NCIMB 2154T</strain>
    </source>
</reference>
<dbReference type="SUPFAM" id="SSF69593">
    <property type="entry name" value="Glycerol-3-phosphate (1)-acyltransferase"/>
    <property type="match status" value="1"/>
</dbReference>
<evidence type="ECO:0000259" key="4">
    <source>
        <dbReference type="SMART" id="SM00563"/>
    </source>
</evidence>
<feature type="domain" description="Phospholipid/glycerol acyltransferase" evidence="4">
    <location>
        <begin position="30"/>
        <end position="142"/>
    </location>
</feature>
<organism evidence="5 6">
    <name type="scientific">Tenacibaculum maritimum NCIMB 2154</name>
    <dbReference type="NCBI Taxonomy" id="1349785"/>
    <lineage>
        <taxon>Bacteria</taxon>
        <taxon>Pseudomonadati</taxon>
        <taxon>Bacteroidota</taxon>
        <taxon>Flavobacteriia</taxon>
        <taxon>Flavobacteriales</taxon>
        <taxon>Flavobacteriaceae</taxon>
        <taxon>Tenacibaculum</taxon>
    </lineage>
</organism>
<keyword evidence="2 5" id="KW-0808">Transferase</keyword>
<dbReference type="PANTHER" id="PTHR10434">
    <property type="entry name" value="1-ACYL-SN-GLYCEROL-3-PHOSPHATE ACYLTRANSFERASE"/>
    <property type="match status" value="1"/>
</dbReference>
<sequence>MTKAFSKFIYTKILGWKFVGEFPSHLKKYVIIGAPHTSWKDFPIALLARNSWGIKINFIAKKALFKPPFGFIFRWLGGAPVDRSKSTNKVDAIVAMFNKQDEFRLALSPEGTRKKVAQWKTGFYHIAKGAKVPIVMFSFDFGKKQVALSPPFYTTDNMEKDFECFYDFYKDVKGANPELF</sequence>
<keyword evidence="6" id="KW-1185">Reference proteome</keyword>
<evidence type="ECO:0000256" key="3">
    <source>
        <dbReference type="ARBA" id="ARBA00023315"/>
    </source>
</evidence>
<dbReference type="Proteomes" id="UP000231564">
    <property type="component" value="Chromosome MARIT"/>
</dbReference>
<proteinExistence type="predicted"/>